<reference evidence="2" key="1">
    <citation type="journal article" date="2014" name="Int. J. Syst. Evol. Microbiol.">
        <title>Complete genome sequence of Corynebacterium casei LMG S-19264T (=DSM 44701T), isolated from a smear-ripened cheese.</title>
        <authorList>
            <consortium name="US DOE Joint Genome Institute (JGI-PGF)"/>
            <person name="Walter F."/>
            <person name="Albersmeier A."/>
            <person name="Kalinowski J."/>
            <person name="Ruckert C."/>
        </authorList>
    </citation>
    <scope>NUCLEOTIDE SEQUENCE</scope>
    <source>
        <strain evidence="2">CGMCC 1.15290</strain>
    </source>
</reference>
<organism evidence="2 3">
    <name type="scientific">Filimonas zeae</name>
    <dbReference type="NCBI Taxonomy" id="1737353"/>
    <lineage>
        <taxon>Bacteria</taxon>
        <taxon>Pseudomonadati</taxon>
        <taxon>Bacteroidota</taxon>
        <taxon>Chitinophagia</taxon>
        <taxon>Chitinophagales</taxon>
        <taxon>Chitinophagaceae</taxon>
        <taxon>Filimonas</taxon>
    </lineage>
</organism>
<dbReference type="Proteomes" id="UP000627292">
    <property type="component" value="Unassembled WGS sequence"/>
</dbReference>
<gene>
    <name evidence="2" type="ORF">GCM10011379_49010</name>
</gene>
<protein>
    <submittedName>
        <fullName evidence="2">Uncharacterized protein</fullName>
    </submittedName>
</protein>
<dbReference type="RefSeq" id="WP_188957471.1">
    <property type="nucleotide sequence ID" value="NZ_BMIB01000005.1"/>
</dbReference>
<sequence>MTLLTSLSVAAILFFVAHVALLIASFSKGAFHKTIYLWSHITLWITGGIVFFIAALYAGKGEYAVLDLFDTAGKRLLILVTAFALSGLAHLIVRYLVLGRTQVR</sequence>
<evidence type="ECO:0000313" key="2">
    <source>
        <dbReference type="EMBL" id="GGH79520.1"/>
    </source>
</evidence>
<feature type="transmembrane region" description="Helical" evidence="1">
    <location>
        <begin position="6"/>
        <end position="24"/>
    </location>
</feature>
<comment type="caution">
    <text evidence="2">The sequence shown here is derived from an EMBL/GenBank/DDBJ whole genome shotgun (WGS) entry which is preliminary data.</text>
</comment>
<evidence type="ECO:0000256" key="1">
    <source>
        <dbReference type="SAM" id="Phobius"/>
    </source>
</evidence>
<dbReference type="AlphaFoldDB" id="A0A917J2E6"/>
<feature type="transmembrane region" description="Helical" evidence="1">
    <location>
        <begin position="77"/>
        <end position="97"/>
    </location>
</feature>
<keyword evidence="3" id="KW-1185">Reference proteome</keyword>
<feature type="transmembrane region" description="Helical" evidence="1">
    <location>
        <begin position="36"/>
        <end position="57"/>
    </location>
</feature>
<dbReference type="EMBL" id="BMIB01000005">
    <property type="protein sequence ID" value="GGH79520.1"/>
    <property type="molecule type" value="Genomic_DNA"/>
</dbReference>
<accession>A0A917J2E6</accession>
<keyword evidence="1" id="KW-1133">Transmembrane helix</keyword>
<keyword evidence="1" id="KW-0472">Membrane</keyword>
<reference evidence="2" key="2">
    <citation type="submission" date="2020-09" db="EMBL/GenBank/DDBJ databases">
        <authorList>
            <person name="Sun Q."/>
            <person name="Zhou Y."/>
        </authorList>
    </citation>
    <scope>NUCLEOTIDE SEQUENCE</scope>
    <source>
        <strain evidence="2">CGMCC 1.15290</strain>
    </source>
</reference>
<proteinExistence type="predicted"/>
<keyword evidence="1" id="KW-0812">Transmembrane</keyword>
<evidence type="ECO:0000313" key="3">
    <source>
        <dbReference type="Proteomes" id="UP000627292"/>
    </source>
</evidence>
<name>A0A917J2E6_9BACT</name>